<feature type="region of interest" description="Disordered" evidence="4">
    <location>
        <begin position="1"/>
        <end position="31"/>
    </location>
</feature>
<dbReference type="EMBL" id="NIVC01000376">
    <property type="protein sequence ID" value="PAA84390.1"/>
    <property type="molecule type" value="Genomic_DNA"/>
</dbReference>
<evidence type="ECO:0000259" key="5">
    <source>
        <dbReference type="Pfam" id="PF12012"/>
    </source>
</evidence>
<evidence type="ECO:0000256" key="1">
    <source>
        <dbReference type="ARBA" id="ARBA00022499"/>
    </source>
</evidence>
<dbReference type="InterPro" id="IPR021893">
    <property type="entry name" value="ZMYM2-like_C"/>
</dbReference>
<dbReference type="Pfam" id="PF25561">
    <property type="entry name" value="QRICH1"/>
    <property type="match status" value="1"/>
</dbReference>
<keyword evidence="8" id="KW-1185">Reference proteome</keyword>
<accession>A0A267GED2</accession>
<keyword evidence="3" id="KW-0832">Ubl conjugation</keyword>
<evidence type="ECO:0000313" key="7">
    <source>
        <dbReference type="EMBL" id="PAA84390.1"/>
    </source>
</evidence>
<dbReference type="PANTHER" id="PTHR45736:SF1">
    <property type="entry name" value="WITHOUT CHILDREN, ISOFORM B"/>
    <property type="match status" value="1"/>
</dbReference>
<dbReference type="Proteomes" id="UP000215902">
    <property type="component" value="Unassembled WGS sequence"/>
</dbReference>
<organism evidence="7 8">
    <name type="scientific">Macrostomum lignano</name>
    <dbReference type="NCBI Taxonomy" id="282301"/>
    <lineage>
        <taxon>Eukaryota</taxon>
        <taxon>Metazoa</taxon>
        <taxon>Spiralia</taxon>
        <taxon>Lophotrochozoa</taxon>
        <taxon>Platyhelminthes</taxon>
        <taxon>Rhabditophora</taxon>
        <taxon>Macrostomorpha</taxon>
        <taxon>Macrostomida</taxon>
        <taxon>Macrostomidae</taxon>
        <taxon>Macrostomum</taxon>
    </lineage>
</organism>
<dbReference type="InterPro" id="IPR057926">
    <property type="entry name" value="QRICH1_dom"/>
</dbReference>
<evidence type="ECO:0000259" key="6">
    <source>
        <dbReference type="Pfam" id="PF25561"/>
    </source>
</evidence>
<evidence type="ECO:0000256" key="4">
    <source>
        <dbReference type="SAM" id="MobiDB-lite"/>
    </source>
</evidence>
<sequence>NRPAMSATTDSNSRHQSQQQTQQHNRTEGFGNMVRPLEHVRLGKDAFTAVPMEMVRQLGVDHQVLVQAAPSLSSQNKSALCRPLSVTRCLQAEPIVSDVDTQTTADPPAAIFGDGRQGLLPCPVPVYAPVPVRLRAQPTPRGVPVFIPVPVPVPFLVLLETPAQAAAVAADMAAAFGSSVKSTTETAAAAAPAATADSSLQDVPMTANVAATQQSAAAAAARKRRAAQEATQLIIAASKRPRSSLAMSLKFSYGLTAWKNWSRATTAAAANSGTDYGFVPPDPAELDTLELADALARFVREVRKPSGEEYAADSVYYLCLGLQGHLAIDRGRDENFFCGGPVFYEFCHALDGVLDRYTARVTEDGTLVCRIEELHLWECRQLGFHSADSLLFTLFYFLTRYVGLHTAQEHAALSLGQFALVPAPGAASTDGSGGSFALRFSPQSGYAAGMTYELTEAADPLKCPVRLFQVYLAKRPQFPATVAGPSEPFYLLPDRQRACEPTDPVWYSREACLSEAELNRWLNRIKCVKEIQEAIMHAQMQWSVDPNAM</sequence>
<dbReference type="STRING" id="282301.A0A267GED2"/>
<evidence type="ECO:0000256" key="3">
    <source>
        <dbReference type="ARBA" id="ARBA00022843"/>
    </source>
</evidence>
<feature type="non-terminal residue" evidence="7">
    <location>
        <position position="1"/>
    </location>
</feature>
<dbReference type="Pfam" id="PF12012">
    <property type="entry name" value="DUF3504"/>
    <property type="match status" value="1"/>
</dbReference>
<name>A0A267GED2_9PLAT</name>
<feature type="compositionally biased region" description="Low complexity" evidence="4">
    <location>
        <begin position="14"/>
        <end position="24"/>
    </location>
</feature>
<feature type="domain" description="QRICH1-like" evidence="6">
    <location>
        <begin position="249"/>
        <end position="357"/>
    </location>
</feature>
<proteinExistence type="predicted"/>
<protein>
    <submittedName>
        <fullName evidence="7">Uncharacterized protein</fullName>
    </submittedName>
</protein>
<gene>
    <name evidence="7" type="ORF">BOX15_Mlig023481g1</name>
</gene>
<dbReference type="InterPro" id="IPR051284">
    <property type="entry name" value="ZnF_MYMT-QRICH1"/>
</dbReference>
<feature type="domain" description="ZMYM2-like/QRICH1 C-terminal" evidence="5">
    <location>
        <begin position="368"/>
        <end position="526"/>
    </location>
</feature>
<dbReference type="PANTHER" id="PTHR45736">
    <property type="entry name" value="ZINC FINGER MYM-TYPE PROTEIN"/>
    <property type="match status" value="1"/>
</dbReference>
<dbReference type="OrthoDB" id="10025028at2759"/>
<comment type="caution">
    <text evidence="7">The sequence shown here is derived from an EMBL/GenBank/DDBJ whole genome shotgun (WGS) entry which is preliminary data.</text>
</comment>
<keyword evidence="2" id="KW-0597">Phosphoprotein</keyword>
<dbReference type="AlphaFoldDB" id="A0A267GED2"/>
<keyword evidence="1" id="KW-1017">Isopeptide bond</keyword>
<evidence type="ECO:0000313" key="8">
    <source>
        <dbReference type="Proteomes" id="UP000215902"/>
    </source>
</evidence>
<feature type="compositionally biased region" description="Polar residues" evidence="4">
    <location>
        <begin position="1"/>
        <end position="11"/>
    </location>
</feature>
<reference evidence="7 8" key="1">
    <citation type="submission" date="2017-06" db="EMBL/GenBank/DDBJ databases">
        <title>A platform for efficient transgenesis in Macrostomum lignano, a flatworm model organism for stem cell research.</title>
        <authorList>
            <person name="Berezikov E."/>
        </authorList>
    </citation>
    <scope>NUCLEOTIDE SEQUENCE [LARGE SCALE GENOMIC DNA]</scope>
    <source>
        <strain evidence="7">DV1</strain>
        <tissue evidence="7">Whole organism</tissue>
    </source>
</reference>
<evidence type="ECO:0000256" key="2">
    <source>
        <dbReference type="ARBA" id="ARBA00022553"/>
    </source>
</evidence>